<dbReference type="Pfam" id="PF00534">
    <property type="entry name" value="Glycos_transf_1"/>
    <property type="match status" value="1"/>
</dbReference>
<dbReference type="EMBL" id="JACHOC010000009">
    <property type="protein sequence ID" value="MBB4624245.1"/>
    <property type="molecule type" value="Genomic_DNA"/>
</dbReference>
<keyword evidence="1" id="KW-0808">Transferase</keyword>
<reference evidence="4 5" key="1">
    <citation type="submission" date="2020-08" db="EMBL/GenBank/DDBJ databases">
        <title>Genomic Encyclopedia of Type Strains, Phase IV (KMG-IV): sequencing the most valuable type-strain genomes for metagenomic binning, comparative biology and taxonomic classification.</title>
        <authorList>
            <person name="Goeker M."/>
        </authorList>
    </citation>
    <scope>NUCLEOTIDE SEQUENCE [LARGE SCALE GENOMIC DNA]</scope>
    <source>
        <strain evidence="4 5">DSM 102983</strain>
    </source>
</reference>
<dbReference type="Proteomes" id="UP000533637">
    <property type="component" value="Unassembled WGS sequence"/>
</dbReference>
<evidence type="ECO:0000313" key="5">
    <source>
        <dbReference type="Proteomes" id="UP000533637"/>
    </source>
</evidence>
<keyword evidence="5" id="KW-1185">Reference proteome</keyword>
<dbReference type="CDD" id="cd03809">
    <property type="entry name" value="GT4_MtfB-like"/>
    <property type="match status" value="1"/>
</dbReference>
<protein>
    <submittedName>
        <fullName evidence="4">Glycosyltransferase involved in cell wall biosynthesis</fullName>
    </submittedName>
</protein>
<feature type="domain" description="Glycosyltransferase subfamily 4-like N-terminal" evidence="3">
    <location>
        <begin position="38"/>
        <end position="182"/>
    </location>
</feature>
<dbReference type="InterPro" id="IPR028098">
    <property type="entry name" value="Glyco_trans_4-like_N"/>
</dbReference>
<evidence type="ECO:0000259" key="2">
    <source>
        <dbReference type="Pfam" id="PF00534"/>
    </source>
</evidence>
<name>A0ABR6KRW4_9BACT</name>
<dbReference type="PANTHER" id="PTHR46401">
    <property type="entry name" value="GLYCOSYLTRANSFERASE WBBK-RELATED"/>
    <property type="match status" value="1"/>
</dbReference>
<accession>A0ABR6KRW4</accession>
<feature type="domain" description="Glycosyl transferase family 1" evidence="2">
    <location>
        <begin position="196"/>
        <end position="354"/>
    </location>
</feature>
<evidence type="ECO:0000256" key="1">
    <source>
        <dbReference type="ARBA" id="ARBA00022679"/>
    </source>
</evidence>
<sequence length="376" mass="42762">MKLAFDAKRITHNATGLGNYSRFIVNSLINSYPENSYHLYSPDKGKKHLRALIPEQENVIFHYLENEILGSLGKAWWRSCGIIGDLKKEKPALFHGLSNELPFGLSKAGIPSVVTIHDLIFIRYPQFYKTIDRNIYNFKFRKACLLADKIVAVSEMTKQDIIRIYKVPEEKIDVVYQGCDVSFLQQAESNKLSEVKNKYNLPEHFILNVGSIEQRKNLLLIVKALKQSGKDIRLIAIGRRTPYTETVEQYIRENNMQEQVTILNNVSFDDLPAFYQLASLFIYPSFFEGFGIPILEALNSGTPVIAATGSCLEEAGGPDSLYINPEDVNGLNEKINWILTTPSQAEHMRTAGKEYAKRFLDQAIAQDIMNVYQKII</sequence>
<gene>
    <name evidence="4" type="ORF">GGQ57_004173</name>
</gene>
<dbReference type="RefSeq" id="WP_183671996.1">
    <property type="nucleotide sequence ID" value="NZ_BMPB01000014.1"/>
</dbReference>
<proteinExistence type="predicted"/>
<evidence type="ECO:0000313" key="4">
    <source>
        <dbReference type="EMBL" id="MBB4624245.1"/>
    </source>
</evidence>
<dbReference type="Pfam" id="PF13439">
    <property type="entry name" value="Glyco_transf_4"/>
    <property type="match status" value="1"/>
</dbReference>
<evidence type="ECO:0000259" key="3">
    <source>
        <dbReference type="Pfam" id="PF13439"/>
    </source>
</evidence>
<dbReference type="PANTHER" id="PTHR46401:SF2">
    <property type="entry name" value="GLYCOSYLTRANSFERASE WBBK-RELATED"/>
    <property type="match status" value="1"/>
</dbReference>
<dbReference type="InterPro" id="IPR001296">
    <property type="entry name" value="Glyco_trans_1"/>
</dbReference>
<dbReference type="Gene3D" id="3.40.50.2000">
    <property type="entry name" value="Glycogen Phosphorylase B"/>
    <property type="match status" value="2"/>
</dbReference>
<organism evidence="4 5">
    <name type="scientific">Parabacteroides faecis</name>
    <dbReference type="NCBI Taxonomy" id="1217282"/>
    <lineage>
        <taxon>Bacteria</taxon>
        <taxon>Pseudomonadati</taxon>
        <taxon>Bacteroidota</taxon>
        <taxon>Bacteroidia</taxon>
        <taxon>Bacteroidales</taxon>
        <taxon>Tannerellaceae</taxon>
        <taxon>Parabacteroides</taxon>
    </lineage>
</organism>
<comment type="caution">
    <text evidence="4">The sequence shown here is derived from an EMBL/GenBank/DDBJ whole genome shotgun (WGS) entry which is preliminary data.</text>
</comment>
<dbReference type="SUPFAM" id="SSF53756">
    <property type="entry name" value="UDP-Glycosyltransferase/glycogen phosphorylase"/>
    <property type="match status" value="1"/>
</dbReference>